<dbReference type="InterPro" id="IPR015590">
    <property type="entry name" value="Aldehyde_DH_dom"/>
</dbReference>
<dbReference type="Proteomes" id="UP000176992">
    <property type="component" value="Unassembled WGS sequence"/>
</dbReference>
<accession>A0A1F5YDR1</accession>
<comment type="caution">
    <text evidence="4">The sequence shown here is derived from an EMBL/GenBank/DDBJ whole genome shotgun (WGS) entry which is preliminary data.</text>
</comment>
<dbReference type="Gene3D" id="3.40.309.10">
    <property type="entry name" value="Aldehyde Dehydrogenase, Chain A, domain 2"/>
    <property type="match status" value="1"/>
</dbReference>
<name>A0A1F5YDR1_9BACT</name>
<dbReference type="InterPro" id="IPR016162">
    <property type="entry name" value="Ald_DH_N"/>
</dbReference>
<dbReference type="EMBL" id="MFIV01000128">
    <property type="protein sequence ID" value="OGF98320.1"/>
    <property type="molecule type" value="Genomic_DNA"/>
</dbReference>
<dbReference type="AlphaFoldDB" id="A0A1F5YDR1"/>
<dbReference type="InterPro" id="IPR016161">
    <property type="entry name" value="Ald_DH/histidinol_DH"/>
</dbReference>
<dbReference type="InterPro" id="IPR051020">
    <property type="entry name" value="ALDH-related_metabolic_enz"/>
</dbReference>
<dbReference type="FunFam" id="3.40.605.10:FF:000007">
    <property type="entry name" value="NAD/NADP-dependent betaine aldehyde dehydrogenase"/>
    <property type="match status" value="1"/>
</dbReference>
<protein>
    <submittedName>
        <fullName evidence="4">Aldehyde dehydrogenase</fullName>
    </submittedName>
</protein>
<comment type="similarity">
    <text evidence="1">Belongs to the aldehyde dehydrogenase family.</text>
</comment>
<sequence length="474" mass="51402">MAQNPESRLFIGGRWIEGRKTFPVVNPYTGAEIARVSAAESEQVEEAVQAAQSSGMSSLTGAQRHALLETVAGEIRRRSAELTALLVRETAKPLRYAAAEVDRAAQTFSFAAEEARRIHGETLELDAHPQGLGHFGFYHRFPLGVIAAISPFNFPLNLVAHKLAPALAAGNSVVLKPASATPLIALALADIIAGAGAPPGAVNVLPGKGAELGLALVRHPRVRMVTFTGSLEVGRTIRENAGLKRVTLELGANSAVIVEDENRLEEAVKRCQVGAFAFSGQVCISVQRILLNRKLADSFLERFLAGVASLRRGDPMDPETEIGPMISETEARRVESWVNEALDGGARALTGGKREGSYYEPTVLDQVRHEMKVYSRELFAPVVCIERYSDFEEALLRANDSEYGLQAGVYTESMDKALLAFRRLQVGGVMINEYPTFRVDQMPYGGVKGSGTGREGPRFAVEEMTELKLCVIRT</sequence>
<gene>
    <name evidence="4" type="ORF">A2Z86_02375</name>
</gene>
<reference evidence="4 5" key="1">
    <citation type="journal article" date="2016" name="Nat. Commun.">
        <title>Thousands of microbial genomes shed light on interconnected biogeochemical processes in an aquifer system.</title>
        <authorList>
            <person name="Anantharaman K."/>
            <person name="Brown C.T."/>
            <person name="Hug L.A."/>
            <person name="Sharon I."/>
            <person name="Castelle C.J."/>
            <person name="Probst A.J."/>
            <person name="Thomas B.C."/>
            <person name="Singh A."/>
            <person name="Wilkins M.J."/>
            <person name="Karaoz U."/>
            <person name="Brodie E.L."/>
            <person name="Williams K.H."/>
            <person name="Hubbard S.S."/>
            <person name="Banfield J.F."/>
        </authorList>
    </citation>
    <scope>NUCLEOTIDE SEQUENCE [LARGE SCALE GENOMIC DNA]</scope>
</reference>
<evidence type="ECO:0000256" key="2">
    <source>
        <dbReference type="ARBA" id="ARBA00023002"/>
    </source>
</evidence>
<proteinExistence type="inferred from homology"/>
<organism evidence="4 5">
    <name type="scientific">Candidatus Glassbacteria bacterium GWA2_58_10</name>
    <dbReference type="NCBI Taxonomy" id="1817865"/>
    <lineage>
        <taxon>Bacteria</taxon>
        <taxon>Candidatus Glassiibacteriota</taxon>
    </lineage>
</organism>
<dbReference type="PANTHER" id="PTHR42991:SF1">
    <property type="entry name" value="ALDEHYDE DEHYDROGENASE"/>
    <property type="match status" value="1"/>
</dbReference>
<keyword evidence="2" id="KW-0560">Oxidoreductase</keyword>
<dbReference type="InterPro" id="IPR016163">
    <property type="entry name" value="Ald_DH_C"/>
</dbReference>
<dbReference type="Gene3D" id="3.40.605.10">
    <property type="entry name" value="Aldehyde Dehydrogenase, Chain A, domain 1"/>
    <property type="match status" value="1"/>
</dbReference>
<dbReference type="CDD" id="cd07149">
    <property type="entry name" value="ALDH_y4uC"/>
    <property type="match status" value="1"/>
</dbReference>
<feature type="domain" description="Aldehyde dehydrogenase" evidence="3">
    <location>
        <begin position="15"/>
        <end position="468"/>
    </location>
</feature>
<evidence type="ECO:0000313" key="4">
    <source>
        <dbReference type="EMBL" id="OGF98320.1"/>
    </source>
</evidence>
<evidence type="ECO:0000256" key="1">
    <source>
        <dbReference type="ARBA" id="ARBA00009986"/>
    </source>
</evidence>
<dbReference type="Pfam" id="PF00171">
    <property type="entry name" value="Aldedh"/>
    <property type="match status" value="1"/>
</dbReference>
<dbReference type="GO" id="GO:0008911">
    <property type="term" value="F:lactaldehyde dehydrogenase (NAD+) activity"/>
    <property type="evidence" value="ECO:0007669"/>
    <property type="project" value="TreeGrafter"/>
</dbReference>
<dbReference type="PANTHER" id="PTHR42991">
    <property type="entry name" value="ALDEHYDE DEHYDROGENASE"/>
    <property type="match status" value="1"/>
</dbReference>
<evidence type="ECO:0000313" key="5">
    <source>
        <dbReference type="Proteomes" id="UP000176992"/>
    </source>
</evidence>
<evidence type="ECO:0000259" key="3">
    <source>
        <dbReference type="Pfam" id="PF00171"/>
    </source>
</evidence>
<dbReference type="SUPFAM" id="SSF53720">
    <property type="entry name" value="ALDH-like"/>
    <property type="match status" value="1"/>
</dbReference>